<evidence type="ECO:0000313" key="1">
    <source>
        <dbReference type="EMBL" id="SJL13521.1"/>
    </source>
</evidence>
<reference evidence="2" key="1">
    <citation type="journal article" date="2017" name="Nat. Ecol. Evol.">
        <title>Genome expansion and lineage-specific genetic innovations in the forest pathogenic fungi Armillaria.</title>
        <authorList>
            <person name="Sipos G."/>
            <person name="Prasanna A.N."/>
            <person name="Walter M.C."/>
            <person name="O'Connor E."/>
            <person name="Balint B."/>
            <person name="Krizsan K."/>
            <person name="Kiss B."/>
            <person name="Hess J."/>
            <person name="Varga T."/>
            <person name="Slot J."/>
            <person name="Riley R."/>
            <person name="Boka B."/>
            <person name="Rigling D."/>
            <person name="Barry K."/>
            <person name="Lee J."/>
            <person name="Mihaltcheva S."/>
            <person name="LaButti K."/>
            <person name="Lipzen A."/>
            <person name="Waldron R."/>
            <person name="Moloney N.M."/>
            <person name="Sperisen C."/>
            <person name="Kredics L."/>
            <person name="Vagvoelgyi C."/>
            <person name="Patrignani A."/>
            <person name="Fitzpatrick D."/>
            <person name="Nagy I."/>
            <person name="Doyle S."/>
            <person name="Anderson J.B."/>
            <person name="Grigoriev I.V."/>
            <person name="Gueldener U."/>
            <person name="Muensterkoetter M."/>
            <person name="Nagy L.G."/>
        </authorList>
    </citation>
    <scope>NUCLEOTIDE SEQUENCE [LARGE SCALE GENOMIC DNA]</scope>
    <source>
        <strain evidence="2">C18/9</strain>
    </source>
</reference>
<sequence>MYIAFFATYNSIFFYSDVVAGIAKGIAPTLLFERIAAGRAHLDEAWEGSVISSLHFGSHLSDQTQSDSEGDVMTSVIADSDLEAQLDEERVLAGDSQIAGSMEDLTQIVIYGRGIDIQTERGGDDNEILTVDH</sequence>
<dbReference type="AlphaFoldDB" id="A0A284RXP3"/>
<name>A0A284RXP3_ARMOS</name>
<gene>
    <name evidence="1" type="ORF">ARMOST_16965</name>
</gene>
<keyword evidence="2" id="KW-1185">Reference proteome</keyword>
<organism evidence="1 2">
    <name type="scientific">Armillaria ostoyae</name>
    <name type="common">Armillaria root rot fungus</name>
    <dbReference type="NCBI Taxonomy" id="47428"/>
    <lineage>
        <taxon>Eukaryota</taxon>
        <taxon>Fungi</taxon>
        <taxon>Dikarya</taxon>
        <taxon>Basidiomycota</taxon>
        <taxon>Agaricomycotina</taxon>
        <taxon>Agaricomycetes</taxon>
        <taxon>Agaricomycetidae</taxon>
        <taxon>Agaricales</taxon>
        <taxon>Marasmiineae</taxon>
        <taxon>Physalacriaceae</taxon>
        <taxon>Armillaria</taxon>
    </lineage>
</organism>
<dbReference type="Proteomes" id="UP000219338">
    <property type="component" value="Unassembled WGS sequence"/>
</dbReference>
<evidence type="ECO:0000313" key="2">
    <source>
        <dbReference type="Proteomes" id="UP000219338"/>
    </source>
</evidence>
<proteinExistence type="predicted"/>
<accession>A0A284RXP3</accession>
<dbReference type="EMBL" id="FUEG01000020">
    <property type="protein sequence ID" value="SJL13521.1"/>
    <property type="molecule type" value="Genomic_DNA"/>
</dbReference>
<dbReference type="OrthoDB" id="10325941at2759"/>
<protein>
    <submittedName>
        <fullName evidence="1">Uncharacterized protein</fullName>
    </submittedName>
</protein>